<organism evidence="2 3">
    <name type="scientific">Stenotrophomonas maltophilia</name>
    <name type="common">Pseudomonas maltophilia</name>
    <name type="synonym">Xanthomonas maltophilia</name>
    <dbReference type="NCBI Taxonomy" id="40324"/>
    <lineage>
        <taxon>Bacteria</taxon>
        <taxon>Pseudomonadati</taxon>
        <taxon>Pseudomonadota</taxon>
        <taxon>Gammaproteobacteria</taxon>
        <taxon>Lysobacterales</taxon>
        <taxon>Lysobacteraceae</taxon>
        <taxon>Stenotrophomonas</taxon>
        <taxon>Stenotrophomonas maltophilia group</taxon>
    </lineage>
</organism>
<gene>
    <name evidence="2" type="ORF">SmaCSM2_02230</name>
</gene>
<dbReference type="EMBL" id="CP025298">
    <property type="protein sequence ID" value="AUI06052.1"/>
    <property type="molecule type" value="Genomic_DNA"/>
</dbReference>
<reference evidence="2 3" key="1">
    <citation type="submission" date="2017-12" db="EMBL/GenBank/DDBJ databases">
        <title>Complete Genome Sequence of Stenotrophomonas maltophilia CSM2.</title>
        <authorList>
            <person name="Castro-Jaimes S."/>
            <person name="Lopez-Leal G."/>
            <person name="Barberena Jonas C."/>
            <person name="Bustos P."/>
            <person name="Perez-Oseguera A."/>
            <person name="Cevallos M.A."/>
        </authorList>
    </citation>
    <scope>NUCLEOTIDE SEQUENCE [LARGE SCALE GENOMIC DNA]</scope>
    <source>
        <strain evidence="2 3">CSM2</strain>
    </source>
</reference>
<evidence type="ECO:0000313" key="2">
    <source>
        <dbReference type="EMBL" id="AUI06052.1"/>
    </source>
</evidence>
<accession>A0AAD0FK91</accession>
<protein>
    <submittedName>
        <fullName evidence="2">Uncharacterized protein</fullName>
    </submittedName>
</protein>
<name>A0AAD0FK91_STEMA</name>
<sequence length="83" mass="8856">MIRPRPLMLGEWGSAGLRPAPAVVPAAGRQPQQQQPFSCEEAGWVRLWGTLQVRPCKLGRRIHAAHAPTTGPTPPSTVPSGGQ</sequence>
<evidence type="ECO:0000256" key="1">
    <source>
        <dbReference type="SAM" id="MobiDB-lite"/>
    </source>
</evidence>
<evidence type="ECO:0000313" key="3">
    <source>
        <dbReference type="Proteomes" id="UP000234414"/>
    </source>
</evidence>
<proteinExistence type="predicted"/>
<feature type="region of interest" description="Disordered" evidence="1">
    <location>
        <begin position="63"/>
        <end position="83"/>
    </location>
</feature>
<dbReference type="Proteomes" id="UP000234414">
    <property type="component" value="Chromosome"/>
</dbReference>
<dbReference type="AlphaFoldDB" id="A0AAD0FK91"/>